<keyword evidence="3" id="KW-1185">Reference proteome</keyword>
<evidence type="ECO:0000256" key="1">
    <source>
        <dbReference type="SAM" id="MobiDB-lite"/>
    </source>
</evidence>
<name>A0ABP9UJ46_9DEIO</name>
<comment type="caution">
    <text evidence="2">The sequence shown here is derived from an EMBL/GenBank/DDBJ whole genome shotgun (WGS) entry which is preliminary data.</text>
</comment>
<dbReference type="InterPro" id="IPR009057">
    <property type="entry name" value="Homeodomain-like_sf"/>
</dbReference>
<protein>
    <recommendedName>
        <fullName evidence="4">Transposase</fullName>
    </recommendedName>
</protein>
<dbReference type="Proteomes" id="UP001423409">
    <property type="component" value="Unassembled WGS sequence"/>
</dbReference>
<dbReference type="EMBL" id="BAABQU010000078">
    <property type="protein sequence ID" value="GAA5441769.1"/>
    <property type="molecule type" value="Genomic_DNA"/>
</dbReference>
<proteinExistence type="predicted"/>
<reference evidence="2 3" key="1">
    <citation type="submission" date="2024-02" db="EMBL/GenBank/DDBJ databases">
        <title>Deinococcus caeni NBRC 101312.</title>
        <authorList>
            <person name="Ichikawa N."/>
            <person name="Katano-Makiyama Y."/>
            <person name="Hidaka K."/>
        </authorList>
    </citation>
    <scope>NUCLEOTIDE SEQUENCE [LARGE SCALE GENOMIC DNA]</scope>
    <source>
        <strain evidence="2 3">NBRC 101312</strain>
    </source>
</reference>
<evidence type="ECO:0008006" key="4">
    <source>
        <dbReference type="Google" id="ProtNLM"/>
    </source>
</evidence>
<evidence type="ECO:0000313" key="3">
    <source>
        <dbReference type="Proteomes" id="UP001423409"/>
    </source>
</evidence>
<sequence>MPTSHQGSDMHGSLEPVQNPNAPTYQRPFPPSRRCSLCRSTHADTLNGMLLGTLIKLDGQRYNMREVAAWAASQGVSLSKAAVSRHYNRHLLPAQTDQGTQAQPLKQSGVSKHIRRAAESLVTGLVEMVRNEFAAAVLDTTQAMSDLREPPGPESSQLPAATIEATTELRKASHEASFKGRRKWAVPKTLESAHKLEAALNRIQVMPVGMRGPLFEKLSREYGTDPNTVRRWLRQYEQDGLGGILRVTRSDRGHMRLPADQVRGIMEVIEAWPTLSNRKLYALLSETRPELLELPDLNGKARRISSGTIAKLARQIRHPISE</sequence>
<evidence type="ECO:0000313" key="2">
    <source>
        <dbReference type="EMBL" id="GAA5441769.1"/>
    </source>
</evidence>
<gene>
    <name evidence="2" type="ORF">Dcae01_03310</name>
</gene>
<dbReference type="SUPFAM" id="SSF46689">
    <property type="entry name" value="Homeodomain-like"/>
    <property type="match status" value="1"/>
</dbReference>
<accession>A0ABP9UJ46</accession>
<feature type="region of interest" description="Disordered" evidence="1">
    <location>
        <begin position="1"/>
        <end position="32"/>
    </location>
</feature>
<organism evidence="2 3">
    <name type="scientific">Deinococcus caeni</name>
    <dbReference type="NCBI Taxonomy" id="569127"/>
    <lineage>
        <taxon>Bacteria</taxon>
        <taxon>Thermotogati</taxon>
        <taxon>Deinococcota</taxon>
        <taxon>Deinococci</taxon>
        <taxon>Deinococcales</taxon>
        <taxon>Deinococcaceae</taxon>
        <taxon>Deinococcus</taxon>
    </lineage>
</organism>